<organism evidence="1 2">
    <name type="scientific">Polarella glacialis</name>
    <name type="common">Dinoflagellate</name>
    <dbReference type="NCBI Taxonomy" id="89957"/>
    <lineage>
        <taxon>Eukaryota</taxon>
        <taxon>Sar</taxon>
        <taxon>Alveolata</taxon>
        <taxon>Dinophyceae</taxon>
        <taxon>Suessiales</taxon>
        <taxon>Suessiaceae</taxon>
        <taxon>Polarella</taxon>
    </lineage>
</organism>
<evidence type="ECO:0000313" key="1">
    <source>
        <dbReference type="EMBL" id="CAE8595093.1"/>
    </source>
</evidence>
<dbReference type="AlphaFoldDB" id="A0A813E3U4"/>
<keyword evidence="2" id="KW-1185">Reference proteome</keyword>
<proteinExistence type="predicted"/>
<reference evidence="1" key="1">
    <citation type="submission" date="2021-02" db="EMBL/GenBank/DDBJ databases">
        <authorList>
            <person name="Dougan E. K."/>
            <person name="Rhodes N."/>
            <person name="Thang M."/>
            <person name="Chan C."/>
        </authorList>
    </citation>
    <scope>NUCLEOTIDE SEQUENCE</scope>
</reference>
<dbReference type="EMBL" id="CAJNNV010007577">
    <property type="protein sequence ID" value="CAE8595093.1"/>
    <property type="molecule type" value="Genomic_DNA"/>
</dbReference>
<protein>
    <submittedName>
        <fullName evidence="1">Uncharacterized protein</fullName>
    </submittedName>
</protein>
<gene>
    <name evidence="1" type="ORF">PGLA1383_LOCUS13611</name>
</gene>
<evidence type="ECO:0000313" key="2">
    <source>
        <dbReference type="Proteomes" id="UP000654075"/>
    </source>
</evidence>
<dbReference type="Proteomes" id="UP000654075">
    <property type="component" value="Unassembled WGS sequence"/>
</dbReference>
<accession>A0A813E3U4</accession>
<sequence length="121" mass="13461">MATAAVHQGDFDLIMIQDPVNFPLRPPPKSGLRFAKDICAMRSYEEHALRGLLSAETSPAVLFVEWMRGEGQNYKYATAQAASQDNGMMYRAGTWQDESSTFLAKYYEVPMVSVGMLCSTP</sequence>
<name>A0A813E3U4_POLGL</name>
<comment type="caution">
    <text evidence="1">The sequence shown here is derived from an EMBL/GenBank/DDBJ whole genome shotgun (WGS) entry which is preliminary data.</text>
</comment>